<dbReference type="InterPro" id="IPR040758">
    <property type="entry name" value="PrmC_N"/>
</dbReference>
<feature type="binding site" evidence="5">
    <location>
        <begin position="121"/>
        <end position="125"/>
    </location>
    <ligand>
        <name>S-adenosyl-L-methionine</name>
        <dbReference type="ChEBI" id="CHEBI:59789"/>
    </ligand>
</feature>
<keyword evidence="1 5" id="KW-0489">Methyltransferase</keyword>
<evidence type="ECO:0000259" key="7">
    <source>
        <dbReference type="Pfam" id="PF17827"/>
    </source>
</evidence>
<feature type="binding site" evidence="5">
    <location>
        <position position="144"/>
    </location>
    <ligand>
        <name>S-adenosyl-L-methionine</name>
        <dbReference type="ChEBI" id="CHEBI:59789"/>
    </ligand>
</feature>
<feature type="domain" description="Methyltransferase small" evidence="6">
    <location>
        <begin position="100"/>
        <end position="195"/>
    </location>
</feature>
<dbReference type="InterPro" id="IPR002052">
    <property type="entry name" value="DNA_methylase_N6_adenine_CS"/>
</dbReference>
<dbReference type="AlphaFoldDB" id="K6WYK5"/>
<organism evidence="8 9">
    <name type="scientific">Aliiglaciecola lipolytica E3</name>
    <dbReference type="NCBI Taxonomy" id="1127673"/>
    <lineage>
        <taxon>Bacteria</taxon>
        <taxon>Pseudomonadati</taxon>
        <taxon>Pseudomonadota</taxon>
        <taxon>Gammaproteobacteria</taxon>
        <taxon>Alteromonadales</taxon>
        <taxon>Alteromonadaceae</taxon>
        <taxon>Aliiglaciecola</taxon>
    </lineage>
</organism>
<dbReference type="NCBIfam" id="TIGR03534">
    <property type="entry name" value="RF_mod_PrmC"/>
    <property type="match status" value="1"/>
</dbReference>
<comment type="caution">
    <text evidence="8">The sequence shown here is derived from an EMBL/GenBank/DDBJ whole genome shotgun (WGS) entry which is preliminary data.</text>
</comment>
<evidence type="ECO:0000256" key="2">
    <source>
        <dbReference type="ARBA" id="ARBA00022679"/>
    </source>
</evidence>
<comment type="catalytic activity">
    <reaction evidence="4 5">
        <text>L-glutaminyl-[peptide chain release factor] + S-adenosyl-L-methionine = N(5)-methyl-L-glutaminyl-[peptide chain release factor] + S-adenosyl-L-homocysteine + H(+)</text>
        <dbReference type="Rhea" id="RHEA:42896"/>
        <dbReference type="Rhea" id="RHEA-COMP:10271"/>
        <dbReference type="Rhea" id="RHEA-COMP:10272"/>
        <dbReference type="ChEBI" id="CHEBI:15378"/>
        <dbReference type="ChEBI" id="CHEBI:30011"/>
        <dbReference type="ChEBI" id="CHEBI:57856"/>
        <dbReference type="ChEBI" id="CHEBI:59789"/>
        <dbReference type="ChEBI" id="CHEBI:61891"/>
        <dbReference type="EC" id="2.1.1.297"/>
    </reaction>
</comment>
<evidence type="ECO:0000256" key="4">
    <source>
        <dbReference type="ARBA" id="ARBA00048391"/>
    </source>
</evidence>
<dbReference type="GO" id="GO:0003676">
    <property type="term" value="F:nucleic acid binding"/>
    <property type="evidence" value="ECO:0007669"/>
    <property type="project" value="InterPro"/>
</dbReference>
<evidence type="ECO:0000259" key="6">
    <source>
        <dbReference type="Pfam" id="PF05175"/>
    </source>
</evidence>
<dbReference type="Pfam" id="PF17827">
    <property type="entry name" value="PrmC_N"/>
    <property type="match status" value="1"/>
</dbReference>
<dbReference type="Proteomes" id="UP000006334">
    <property type="component" value="Unassembled WGS sequence"/>
</dbReference>
<sequence length="282" mass="31713">MTINNTIADLLEWAKRELCDGESPNTDARILLAHILNQTTTYLMTWPDKVVEHEVKVRFEGLVAKRKLGHPVAHLIGKRDFWTLTLEVTPDTLIPRPETELLVEYALELTLPKQARVLDLGTGTGAIALSLASEKPSWQVFGVDVVEEAVLLAQRNADLNQLTQVQFSQSCWFSHLPNRQFDLIVSNPPYVESNSHYLAQGDVRFEPASALTSGTDGLDDIKHIIKESFTHLEAGGWLVIEHGFNQAEAIAQLFSKYQYTHLQQKHDLNNQPRVSAAQKPFI</sequence>
<dbReference type="eggNOG" id="COG2890">
    <property type="taxonomic scope" value="Bacteria"/>
</dbReference>
<dbReference type="InterPro" id="IPR029063">
    <property type="entry name" value="SAM-dependent_MTases_sf"/>
</dbReference>
<keyword evidence="9" id="KW-1185">Reference proteome</keyword>
<feature type="binding site" evidence="5">
    <location>
        <begin position="187"/>
        <end position="190"/>
    </location>
    <ligand>
        <name>substrate</name>
    </ligand>
</feature>
<keyword evidence="3 5" id="KW-0949">S-adenosyl-L-methionine</keyword>
<proteinExistence type="inferred from homology"/>
<dbReference type="InterPro" id="IPR019874">
    <property type="entry name" value="RF_methyltr_PrmC"/>
</dbReference>
<dbReference type="EC" id="2.1.1.297" evidence="5"/>
<dbReference type="HAMAP" id="MF_02126">
    <property type="entry name" value="RF_methyltr_PrmC"/>
    <property type="match status" value="1"/>
</dbReference>
<reference evidence="8 9" key="1">
    <citation type="journal article" date="2017" name="Antonie Van Leeuwenhoek">
        <title>Rhizobium rhizosphaerae sp. nov., a novel species isolated from rice rhizosphere.</title>
        <authorList>
            <person name="Zhao J.J."/>
            <person name="Zhang J."/>
            <person name="Zhang R.J."/>
            <person name="Zhang C.W."/>
            <person name="Yin H.Q."/>
            <person name="Zhang X.X."/>
        </authorList>
    </citation>
    <scope>NUCLEOTIDE SEQUENCE [LARGE SCALE GENOMIC DNA]</scope>
    <source>
        <strain evidence="8 9">E3</strain>
    </source>
</reference>
<dbReference type="GO" id="GO:0102559">
    <property type="term" value="F:peptide chain release factor N(5)-glutamine methyltransferase activity"/>
    <property type="evidence" value="ECO:0007669"/>
    <property type="project" value="UniProtKB-EC"/>
</dbReference>
<dbReference type="Gene3D" id="3.40.50.150">
    <property type="entry name" value="Vaccinia Virus protein VP39"/>
    <property type="match status" value="1"/>
</dbReference>
<dbReference type="SUPFAM" id="SSF53335">
    <property type="entry name" value="S-adenosyl-L-methionine-dependent methyltransferases"/>
    <property type="match status" value="1"/>
</dbReference>
<evidence type="ECO:0000313" key="9">
    <source>
        <dbReference type="Proteomes" id="UP000006334"/>
    </source>
</evidence>
<accession>K6WYK5</accession>
<dbReference type="FunFam" id="3.40.50.150:FF:000053">
    <property type="entry name" value="Release factor glutamine methyltransferase"/>
    <property type="match status" value="1"/>
</dbReference>
<protein>
    <recommendedName>
        <fullName evidence="5">Release factor glutamine methyltransferase</fullName>
        <shortName evidence="5">RF MTase</shortName>
        <ecNumber evidence="5">2.1.1.297</ecNumber>
    </recommendedName>
    <alternativeName>
        <fullName evidence="5">N5-glutamine methyltransferase PrmC</fullName>
    </alternativeName>
    <alternativeName>
        <fullName evidence="5">Protein-(glutamine-N5) MTase PrmC</fullName>
    </alternativeName>
    <alternativeName>
        <fullName evidence="5">Protein-glutamine N-methyltransferase PrmC</fullName>
    </alternativeName>
</protein>
<dbReference type="Pfam" id="PF05175">
    <property type="entry name" value="MTS"/>
    <property type="match status" value="1"/>
</dbReference>
<feature type="binding site" evidence="5">
    <location>
        <position position="187"/>
    </location>
    <ligand>
        <name>S-adenosyl-L-methionine</name>
        <dbReference type="ChEBI" id="CHEBI:59789"/>
    </ligand>
</feature>
<keyword evidence="2 5" id="KW-0808">Transferase</keyword>
<evidence type="ECO:0000256" key="1">
    <source>
        <dbReference type="ARBA" id="ARBA00022603"/>
    </source>
</evidence>
<evidence type="ECO:0000256" key="3">
    <source>
        <dbReference type="ARBA" id="ARBA00022691"/>
    </source>
</evidence>
<evidence type="ECO:0000256" key="5">
    <source>
        <dbReference type="HAMAP-Rule" id="MF_02126"/>
    </source>
</evidence>
<comment type="function">
    <text evidence="5">Methylates the class 1 translation termination release factors RF1/PrfA and RF2/PrfB on the glutamine residue of the universally conserved GGQ motif.</text>
</comment>
<dbReference type="InterPro" id="IPR050320">
    <property type="entry name" value="N5-glutamine_MTase"/>
</dbReference>
<feature type="binding site" evidence="5">
    <location>
        <position position="172"/>
    </location>
    <ligand>
        <name>S-adenosyl-L-methionine</name>
        <dbReference type="ChEBI" id="CHEBI:59789"/>
    </ligand>
</feature>
<feature type="domain" description="Release factor glutamine methyltransferase N-terminal" evidence="7">
    <location>
        <begin position="9"/>
        <end position="77"/>
    </location>
</feature>
<dbReference type="GO" id="GO:0032259">
    <property type="term" value="P:methylation"/>
    <property type="evidence" value="ECO:0007669"/>
    <property type="project" value="UniProtKB-KW"/>
</dbReference>
<dbReference type="Gene3D" id="1.10.8.10">
    <property type="entry name" value="DNA helicase RuvA subunit, C-terminal domain"/>
    <property type="match status" value="1"/>
</dbReference>
<dbReference type="PROSITE" id="PS00092">
    <property type="entry name" value="N6_MTASE"/>
    <property type="match status" value="1"/>
</dbReference>
<comment type="similarity">
    <text evidence="5">Belongs to the protein N5-glutamine methyltransferase family. PrmC subfamily.</text>
</comment>
<dbReference type="PANTHER" id="PTHR18895:SF74">
    <property type="entry name" value="MTRF1L RELEASE FACTOR GLUTAMINE METHYLTRANSFERASE"/>
    <property type="match status" value="1"/>
</dbReference>
<gene>
    <name evidence="8" type="primary">hemK</name>
    <name evidence="5" type="synonym">prmC</name>
    <name evidence="8" type="ORF">GLIP_0896</name>
</gene>
<evidence type="ECO:0000313" key="8">
    <source>
        <dbReference type="EMBL" id="GAC13539.1"/>
    </source>
</evidence>
<dbReference type="NCBIfam" id="TIGR00536">
    <property type="entry name" value="hemK_fam"/>
    <property type="match status" value="1"/>
</dbReference>
<dbReference type="PANTHER" id="PTHR18895">
    <property type="entry name" value="HEMK METHYLTRANSFERASE"/>
    <property type="match status" value="1"/>
</dbReference>
<dbReference type="InterPro" id="IPR007848">
    <property type="entry name" value="Small_mtfrase_dom"/>
</dbReference>
<dbReference type="CDD" id="cd02440">
    <property type="entry name" value="AdoMet_MTases"/>
    <property type="match status" value="1"/>
</dbReference>
<dbReference type="EMBL" id="BAEN01000021">
    <property type="protein sequence ID" value="GAC13539.1"/>
    <property type="molecule type" value="Genomic_DNA"/>
</dbReference>
<dbReference type="InterPro" id="IPR004556">
    <property type="entry name" value="HemK-like"/>
</dbReference>
<dbReference type="STRING" id="1127673.GLIP_0896"/>
<name>K6WYK5_9ALTE</name>
<dbReference type="RefSeq" id="WP_008843356.1">
    <property type="nucleotide sequence ID" value="NZ_BAEN01000021.1"/>
</dbReference>